<dbReference type="InParanoid" id="A0A068VL69"/>
<feature type="domain" description="Disease resistance R13L4/SHOC-2-like LRR" evidence="13">
    <location>
        <begin position="88"/>
        <end position="183"/>
    </location>
</feature>
<dbReference type="OrthoDB" id="1060944at2759"/>
<dbReference type="FunFam" id="3.80.10.10:FF:000383">
    <property type="entry name" value="Leucine-rich repeat receptor protein kinase EMS1"/>
    <property type="match status" value="1"/>
</dbReference>
<evidence type="ECO:0000256" key="2">
    <source>
        <dbReference type="ARBA" id="ARBA00009592"/>
    </source>
</evidence>
<dbReference type="InterPro" id="IPR003591">
    <property type="entry name" value="Leu-rich_rpt_typical-subtyp"/>
</dbReference>
<dbReference type="InterPro" id="IPR046956">
    <property type="entry name" value="RLP23-like"/>
</dbReference>
<keyword evidence="8" id="KW-1133">Transmembrane helix</keyword>
<name>A0A068VL69_COFCA</name>
<dbReference type="EMBL" id="HG740278">
    <property type="protein sequence ID" value="CDP20423.1"/>
    <property type="molecule type" value="Genomic_DNA"/>
</dbReference>
<dbReference type="InterPro" id="IPR032675">
    <property type="entry name" value="LRR_dom_sf"/>
</dbReference>
<keyword evidence="10" id="KW-0325">Glycoprotein</keyword>
<evidence type="ECO:0000313" key="15">
    <source>
        <dbReference type="Proteomes" id="UP000295252"/>
    </source>
</evidence>
<feature type="domain" description="Leucine-rich repeat-containing N-terminal plant-type" evidence="12">
    <location>
        <begin position="36"/>
        <end position="72"/>
    </location>
</feature>
<dbReference type="PRINTS" id="PR00019">
    <property type="entry name" value="LEURICHRPT"/>
</dbReference>
<dbReference type="InterPro" id="IPR013210">
    <property type="entry name" value="LRR_N_plant-typ"/>
</dbReference>
<dbReference type="InterPro" id="IPR001611">
    <property type="entry name" value="Leu-rich_rpt"/>
</dbReference>
<dbReference type="Pfam" id="PF08263">
    <property type="entry name" value="LRRNT_2"/>
    <property type="match status" value="1"/>
</dbReference>
<dbReference type="AlphaFoldDB" id="A0A068VL69"/>
<dbReference type="GO" id="GO:0051707">
    <property type="term" value="P:response to other organism"/>
    <property type="evidence" value="ECO:0007669"/>
    <property type="project" value="UniProtKB-ARBA"/>
</dbReference>
<comment type="similarity">
    <text evidence="2">Belongs to the RLP family.</text>
</comment>
<evidence type="ECO:0000256" key="10">
    <source>
        <dbReference type="ARBA" id="ARBA00023180"/>
    </source>
</evidence>
<dbReference type="Proteomes" id="UP000295252">
    <property type="component" value="Unassembled WGS sequence"/>
</dbReference>
<keyword evidence="6 11" id="KW-0732">Signal</keyword>
<dbReference type="Gramene" id="CDP20423">
    <property type="protein sequence ID" value="CDP20423"/>
    <property type="gene ID" value="GSCOC_T00012288001"/>
</dbReference>
<sequence>MIKFTSFIVLWFVFLASRIDLGLHARAHSNVSCFESERKALLEFKESLVDNSNHLASWTGEDCCSWKGVGCSRNTRHVMKLDLRNNAVFDAARLVPSLMNLQHLHYLDLSSNYFAGIRIPAFIGSLKNLRYLNLSSAGFNGTIPPQLGNLSALEYLDLGEKFEGKIPSAIGQLRELTELDLSSNGFNGTIPSSLWRLMCHGIKSLDFSNNYITGKPPVCKGNSGHEFRKIFVLESNKFEGPLQLLPTDIAELHLQNNSLQGIIPHPDINMTLDILRVLDLSDNHFNGSIPDSLCSLQMLVVLDLSNNQLSGRIPSCIGKLKTLGVLNLANNNLYGHIPISLGHLIVLQSLHLNRNNFTGMVPFALRHLKILQFLDLGNNGLEGLIPAWIGDELSSIYVPVYVLPAITEVDTYSEDLSVFIKGVMLNYTTSNVRYVRFMGLSGNKLSGEIPVELMSLVGLQGLDLSRNHLSGRIPENIGDLSSLWIYPKMIFLVQFPKVCRT</sequence>
<comment type="subcellular location">
    <subcellularLocation>
        <location evidence="1">Cell membrane</location>
        <topology evidence="1">Single-pass type I membrane protein</topology>
    </subcellularLocation>
</comment>
<evidence type="ECO:0000256" key="8">
    <source>
        <dbReference type="ARBA" id="ARBA00022989"/>
    </source>
</evidence>
<dbReference type="Pfam" id="PF23598">
    <property type="entry name" value="LRR_14"/>
    <property type="match status" value="1"/>
</dbReference>
<dbReference type="SUPFAM" id="SSF52058">
    <property type="entry name" value="L domain-like"/>
    <property type="match status" value="2"/>
</dbReference>
<dbReference type="PhylomeDB" id="A0A068VL69"/>
<dbReference type="Pfam" id="PF00560">
    <property type="entry name" value="LRR_1"/>
    <property type="match status" value="5"/>
</dbReference>
<keyword evidence="7" id="KW-0677">Repeat</keyword>
<dbReference type="GO" id="GO:0005886">
    <property type="term" value="C:plasma membrane"/>
    <property type="evidence" value="ECO:0007669"/>
    <property type="project" value="UniProtKB-SubCell"/>
</dbReference>
<feature type="signal peptide" evidence="11">
    <location>
        <begin position="1"/>
        <end position="18"/>
    </location>
</feature>
<feature type="chain" id="PRO_5001655935" evidence="11">
    <location>
        <begin position="19"/>
        <end position="501"/>
    </location>
</feature>
<evidence type="ECO:0000256" key="1">
    <source>
        <dbReference type="ARBA" id="ARBA00004251"/>
    </source>
</evidence>
<keyword evidence="3" id="KW-1003">Cell membrane</keyword>
<keyword evidence="9" id="KW-0472">Membrane</keyword>
<evidence type="ECO:0000256" key="5">
    <source>
        <dbReference type="ARBA" id="ARBA00022692"/>
    </source>
</evidence>
<proteinExistence type="inferred from homology"/>
<dbReference type="PANTHER" id="PTHR48063:SF112">
    <property type="entry name" value="RECEPTOR LIKE PROTEIN 30-LIKE"/>
    <property type="match status" value="1"/>
</dbReference>
<protein>
    <submittedName>
        <fullName evidence="14">DH200=94 genomic scaffold, scaffold_1194</fullName>
    </submittedName>
</protein>
<evidence type="ECO:0000259" key="12">
    <source>
        <dbReference type="Pfam" id="PF08263"/>
    </source>
</evidence>
<dbReference type="Pfam" id="PF13855">
    <property type="entry name" value="LRR_8"/>
    <property type="match status" value="1"/>
</dbReference>
<keyword evidence="4" id="KW-0433">Leucine-rich repeat</keyword>
<evidence type="ECO:0000313" key="14">
    <source>
        <dbReference type="EMBL" id="CDP20423.1"/>
    </source>
</evidence>
<dbReference type="PANTHER" id="PTHR48063">
    <property type="entry name" value="LRR RECEPTOR-LIKE KINASE"/>
    <property type="match status" value="1"/>
</dbReference>
<evidence type="ECO:0000256" key="6">
    <source>
        <dbReference type="ARBA" id="ARBA00022729"/>
    </source>
</evidence>
<dbReference type="OMA" id="PRCAWER"/>
<dbReference type="InterPro" id="IPR055414">
    <property type="entry name" value="LRR_R13L4/SHOC2-like"/>
</dbReference>
<keyword evidence="5" id="KW-0812">Transmembrane</keyword>
<evidence type="ECO:0000256" key="9">
    <source>
        <dbReference type="ARBA" id="ARBA00023136"/>
    </source>
</evidence>
<keyword evidence="15" id="KW-1185">Reference proteome</keyword>
<dbReference type="Gene3D" id="3.80.10.10">
    <property type="entry name" value="Ribonuclease Inhibitor"/>
    <property type="match status" value="3"/>
</dbReference>
<evidence type="ECO:0000256" key="7">
    <source>
        <dbReference type="ARBA" id="ARBA00022737"/>
    </source>
</evidence>
<gene>
    <name evidence="14" type="ORF">GSCOC_T00012288001</name>
</gene>
<evidence type="ECO:0000259" key="13">
    <source>
        <dbReference type="Pfam" id="PF23598"/>
    </source>
</evidence>
<accession>A0A068VL69</accession>
<evidence type="ECO:0000256" key="4">
    <source>
        <dbReference type="ARBA" id="ARBA00022614"/>
    </source>
</evidence>
<organism evidence="14 15">
    <name type="scientific">Coffea canephora</name>
    <name type="common">Robusta coffee</name>
    <dbReference type="NCBI Taxonomy" id="49390"/>
    <lineage>
        <taxon>Eukaryota</taxon>
        <taxon>Viridiplantae</taxon>
        <taxon>Streptophyta</taxon>
        <taxon>Embryophyta</taxon>
        <taxon>Tracheophyta</taxon>
        <taxon>Spermatophyta</taxon>
        <taxon>Magnoliopsida</taxon>
        <taxon>eudicotyledons</taxon>
        <taxon>Gunneridae</taxon>
        <taxon>Pentapetalae</taxon>
        <taxon>asterids</taxon>
        <taxon>lamiids</taxon>
        <taxon>Gentianales</taxon>
        <taxon>Rubiaceae</taxon>
        <taxon>Ixoroideae</taxon>
        <taxon>Gardenieae complex</taxon>
        <taxon>Bertiereae - Coffeeae clade</taxon>
        <taxon>Coffeeae</taxon>
        <taxon>Coffea</taxon>
    </lineage>
</organism>
<evidence type="ECO:0000256" key="11">
    <source>
        <dbReference type="SAM" id="SignalP"/>
    </source>
</evidence>
<dbReference type="SMART" id="SM00369">
    <property type="entry name" value="LRR_TYP"/>
    <property type="match status" value="8"/>
</dbReference>
<dbReference type="FunFam" id="3.80.10.10:FF:000275">
    <property type="entry name" value="Leucine-rich repeat receptor-like protein kinase"/>
    <property type="match status" value="1"/>
</dbReference>
<reference evidence="15" key="1">
    <citation type="journal article" date="2014" name="Science">
        <title>The coffee genome provides insight into the convergent evolution of caffeine biosynthesis.</title>
        <authorList>
            <person name="Denoeud F."/>
            <person name="Carretero-Paulet L."/>
            <person name="Dereeper A."/>
            <person name="Droc G."/>
            <person name="Guyot R."/>
            <person name="Pietrella M."/>
            <person name="Zheng C."/>
            <person name="Alberti A."/>
            <person name="Anthony F."/>
            <person name="Aprea G."/>
            <person name="Aury J.M."/>
            <person name="Bento P."/>
            <person name="Bernard M."/>
            <person name="Bocs S."/>
            <person name="Campa C."/>
            <person name="Cenci A."/>
            <person name="Combes M.C."/>
            <person name="Crouzillat D."/>
            <person name="Da Silva C."/>
            <person name="Daddiego L."/>
            <person name="De Bellis F."/>
            <person name="Dussert S."/>
            <person name="Garsmeur O."/>
            <person name="Gayraud T."/>
            <person name="Guignon V."/>
            <person name="Jahn K."/>
            <person name="Jamilloux V."/>
            <person name="Joet T."/>
            <person name="Labadie K."/>
            <person name="Lan T."/>
            <person name="Leclercq J."/>
            <person name="Lepelley M."/>
            <person name="Leroy T."/>
            <person name="Li L.T."/>
            <person name="Librado P."/>
            <person name="Lopez L."/>
            <person name="Munoz A."/>
            <person name="Noel B."/>
            <person name="Pallavicini A."/>
            <person name="Perrotta G."/>
            <person name="Poncet V."/>
            <person name="Pot D."/>
            <person name="Priyono X."/>
            <person name="Rigoreau M."/>
            <person name="Rouard M."/>
            <person name="Rozas J."/>
            <person name="Tranchant-Dubreuil C."/>
            <person name="VanBuren R."/>
            <person name="Zhang Q."/>
            <person name="Andrade A.C."/>
            <person name="Argout X."/>
            <person name="Bertrand B."/>
            <person name="de Kochko A."/>
            <person name="Graziosi G."/>
            <person name="Henry R.J."/>
            <person name="Jayarama X."/>
            <person name="Ming R."/>
            <person name="Nagai C."/>
            <person name="Rounsley S."/>
            <person name="Sankoff D."/>
            <person name="Giuliano G."/>
            <person name="Albert V.A."/>
            <person name="Wincker P."/>
            <person name="Lashermes P."/>
        </authorList>
    </citation>
    <scope>NUCLEOTIDE SEQUENCE [LARGE SCALE GENOMIC DNA]</scope>
    <source>
        <strain evidence="15">cv. DH200-94</strain>
    </source>
</reference>
<evidence type="ECO:0000256" key="3">
    <source>
        <dbReference type="ARBA" id="ARBA00022475"/>
    </source>
</evidence>
<dbReference type="GO" id="GO:0006952">
    <property type="term" value="P:defense response"/>
    <property type="evidence" value="ECO:0007669"/>
    <property type="project" value="UniProtKB-ARBA"/>
</dbReference>